<evidence type="ECO:0000256" key="3">
    <source>
        <dbReference type="ARBA" id="ARBA00023163"/>
    </source>
</evidence>
<comment type="subcellular location">
    <subcellularLocation>
        <location evidence="1">Nucleus</location>
    </subcellularLocation>
</comment>
<dbReference type="InterPro" id="IPR011598">
    <property type="entry name" value="bHLH_dom"/>
</dbReference>
<dbReference type="SMART" id="SM00353">
    <property type="entry name" value="HLH"/>
    <property type="match status" value="1"/>
</dbReference>
<evidence type="ECO:0000256" key="4">
    <source>
        <dbReference type="ARBA" id="ARBA00023242"/>
    </source>
</evidence>
<evidence type="ECO:0000256" key="1">
    <source>
        <dbReference type="ARBA" id="ARBA00004123"/>
    </source>
</evidence>
<reference evidence="7 8" key="1">
    <citation type="journal article" date="2013" name="Proc. Natl. Acad. Sci. U.S.A.">
        <title>Fine-scale variation in meiotic recombination in Mimulus inferred from population shotgun sequencing.</title>
        <authorList>
            <person name="Hellsten U."/>
            <person name="Wright K.M."/>
            <person name="Jenkins J."/>
            <person name="Shu S."/>
            <person name="Yuan Y."/>
            <person name="Wessler S.R."/>
            <person name="Schmutz J."/>
            <person name="Willis J.H."/>
            <person name="Rokhsar D.S."/>
        </authorList>
    </citation>
    <scope>NUCLEOTIDE SEQUENCE [LARGE SCALE GENOMIC DNA]</scope>
    <source>
        <strain evidence="8">cv. DUN x IM62</strain>
    </source>
</reference>
<organism evidence="7 8">
    <name type="scientific">Erythranthe guttata</name>
    <name type="common">Yellow monkey flower</name>
    <name type="synonym">Mimulus guttatus</name>
    <dbReference type="NCBI Taxonomy" id="4155"/>
    <lineage>
        <taxon>Eukaryota</taxon>
        <taxon>Viridiplantae</taxon>
        <taxon>Streptophyta</taxon>
        <taxon>Embryophyta</taxon>
        <taxon>Tracheophyta</taxon>
        <taxon>Spermatophyta</taxon>
        <taxon>Magnoliopsida</taxon>
        <taxon>eudicotyledons</taxon>
        <taxon>Gunneridae</taxon>
        <taxon>Pentapetalae</taxon>
        <taxon>asterids</taxon>
        <taxon>lamiids</taxon>
        <taxon>Lamiales</taxon>
        <taxon>Phrymaceae</taxon>
        <taxon>Erythranthe</taxon>
    </lineage>
</organism>
<dbReference type="GO" id="GO:0009555">
    <property type="term" value="P:pollen development"/>
    <property type="evidence" value="ECO:0000318"/>
    <property type="project" value="GO_Central"/>
</dbReference>
<keyword evidence="3" id="KW-0804">Transcription</keyword>
<dbReference type="OMA" id="CDHQFQS"/>
<evidence type="ECO:0000313" key="7">
    <source>
        <dbReference type="EMBL" id="EYU42282.1"/>
    </source>
</evidence>
<dbReference type="PANTHER" id="PTHR46834">
    <property type="entry name" value="TRANSCRIPTION FACTOR BHLH91"/>
    <property type="match status" value="1"/>
</dbReference>
<dbReference type="PANTHER" id="PTHR46834:SF1">
    <property type="entry name" value="TRANSCRIPTION FACTOR BHLH10"/>
    <property type="match status" value="1"/>
</dbReference>
<dbReference type="eggNOG" id="ENOG502QQIQ">
    <property type="taxonomic scope" value="Eukaryota"/>
</dbReference>
<dbReference type="InterPro" id="IPR036638">
    <property type="entry name" value="HLH_DNA-bd_sf"/>
</dbReference>
<keyword evidence="2" id="KW-0805">Transcription regulation</keyword>
<feature type="compositionally biased region" description="Low complexity" evidence="5">
    <location>
        <begin position="324"/>
        <end position="333"/>
    </location>
</feature>
<keyword evidence="8" id="KW-1185">Reference proteome</keyword>
<dbReference type="PROSITE" id="PS50888">
    <property type="entry name" value="BHLH"/>
    <property type="match status" value="1"/>
</dbReference>
<dbReference type="Proteomes" id="UP000030748">
    <property type="component" value="Unassembled WGS sequence"/>
</dbReference>
<sequence>MYEQSSNFDPAMNLHEEERGIIGQNDVVNYPHENPKIAAMEMELHHQLNLEIEHCFNNGCQQINNWQVEQMNASFNLENHHNQNQNQNQDPIFNTTQYPTTTDLLNIFPFPKYPSLLSNSSMSFSTHNKNSSNNNFLASLGLMGEINPNAGGDGTSASGSVIYDPLLPLNLPPQPPSLRDLFHSLPNNYAKNGGCSLFGNVDERDNNNNHGNVGLMYQNDNGVFEFTATGEIDCVGKNRDGKDIKHFATEKHRRVQFKGKFDDLRKLVPNPTKNDRASIVQDAIDYINELKRSVAELQLLVEKKRCSRERMKRPKMENNENENESNSLGNLESGSSLRSSWLQRKSKNTEVDVRIVDDEVTVKLVQQKRINCLLYVSKVLDELQLDLHHVAGGLIGDYYSFLFNSKICEGSIVYASAVANKLIEVVDKQYAAIPPSSSY</sequence>
<feature type="region of interest" description="Disordered" evidence="5">
    <location>
        <begin position="308"/>
        <end position="333"/>
    </location>
</feature>
<proteinExistence type="predicted"/>
<dbReference type="InterPro" id="IPR045896">
    <property type="entry name" value="MYC1-like_bHLH"/>
</dbReference>
<dbReference type="PhylomeDB" id="A0A022RP70"/>
<dbReference type="EMBL" id="KI630297">
    <property type="protein sequence ID" value="EYU42282.1"/>
    <property type="molecule type" value="Genomic_DNA"/>
</dbReference>
<dbReference type="GO" id="GO:0048658">
    <property type="term" value="P:anther wall tapetum development"/>
    <property type="evidence" value="ECO:0000318"/>
    <property type="project" value="GO_Central"/>
</dbReference>
<dbReference type="STRING" id="4155.A0A022RP70"/>
<keyword evidence="4" id="KW-0539">Nucleus</keyword>
<evidence type="ECO:0000256" key="2">
    <source>
        <dbReference type="ARBA" id="ARBA00023015"/>
    </source>
</evidence>
<dbReference type="AlphaFoldDB" id="A0A022RP70"/>
<gene>
    <name evidence="7" type="ORF">MIMGU_mgv1a006556mg</name>
</gene>
<dbReference type="GO" id="GO:0005634">
    <property type="term" value="C:nucleus"/>
    <property type="evidence" value="ECO:0007669"/>
    <property type="project" value="UniProtKB-SubCell"/>
</dbReference>
<evidence type="ECO:0000313" key="8">
    <source>
        <dbReference type="Proteomes" id="UP000030748"/>
    </source>
</evidence>
<evidence type="ECO:0000259" key="6">
    <source>
        <dbReference type="PROSITE" id="PS50888"/>
    </source>
</evidence>
<dbReference type="SUPFAM" id="SSF47459">
    <property type="entry name" value="HLH, helix-loop-helix DNA-binding domain"/>
    <property type="match status" value="1"/>
</dbReference>
<dbReference type="GO" id="GO:0046983">
    <property type="term" value="F:protein dimerization activity"/>
    <property type="evidence" value="ECO:0007669"/>
    <property type="project" value="InterPro"/>
</dbReference>
<protein>
    <recommendedName>
        <fullName evidence="6">BHLH domain-containing protein</fullName>
    </recommendedName>
</protein>
<evidence type="ECO:0000256" key="5">
    <source>
        <dbReference type="SAM" id="MobiDB-lite"/>
    </source>
</evidence>
<dbReference type="Gene3D" id="4.10.280.10">
    <property type="entry name" value="Helix-loop-helix DNA-binding domain"/>
    <property type="match status" value="1"/>
</dbReference>
<dbReference type="CDD" id="cd18918">
    <property type="entry name" value="bHLH_AtMYC1_like"/>
    <property type="match status" value="1"/>
</dbReference>
<dbReference type="Pfam" id="PF00010">
    <property type="entry name" value="HLH"/>
    <property type="match status" value="1"/>
</dbReference>
<dbReference type="GO" id="GO:0006355">
    <property type="term" value="P:regulation of DNA-templated transcription"/>
    <property type="evidence" value="ECO:0000318"/>
    <property type="project" value="GO_Central"/>
</dbReference>
<dbReference type="InterPro" id="IPR045895">
    <property type="entry name" value="bHLH91-like"/>
</dbReference>
<dbReference type="OrthoDB" id="1932168at2759"/>
<feature type="domain" description="BHLH" evidence="6">
    <location>
        <begin position="241"/>
        <end position="290"/>
    </location>
</feature>
<accession>A0A022RP70</accession>
<name>A0A022RP70_ERYGU</name>